<keyword evidence="2" id="KW-1185">Reference proteome</keyword>
<evidence type="ECO:0000313" key="2">
    <source>
        <dbReference type="Proteomes" id="UP000887572"/>
    </source>
</evidence>
<sequence length="215" mass="23187">MFYASFTHNPSGVAPSSLSAEGFAHPSRRNSPTQQPFHSKWNSPLLNKKLVPPGHAIRLHIRFSSVWHGAAGGQSRRRVLRPHPPHICEQSLHSDHCWHEEQSMVEDGGRGENGVGIGIVDELVKSMVEDGGRGENGVGIVDELVKSMVEDGGREENGIGIGIGIVDELVKSMVEDDGKGENGIGTGDELVTGEAESKNEQIADRRGTHVQFGGF</sequence>
<accession>A0A914HYB7</accession>
<reference evidence="3" key="1">
    <citation type="submission" date="2022-11" db="UniProtKB">
        <authorList>
            <consortium name="WormBaseParasite"/>
        </authorList>
    </citation>
    <scope>IDENTIFICATION</scope>
</reference>
<feature type="compositionally biased region" description="Polar residues" evidence="1">
    <location>
        <begin position="29"/>
        <end position="43"/>
    </location>
</feature>
<feature type="region of interest" description="Disordered" evidence="1">
    <location>
        <begin position="1"/>
        <end position="43"/>
    </location>
</feature>
<organism evidence="2 3">
    <name type="scientific">Globodera rostochiensis</name>
    <name type="common">Golden nematode worm</name>
    <name type="synonym">Heterodera rostochiensis</name>
    <dbReference type="NCBI Taxonomy" id="31243"/>
    <lineage>
        <taxon>Eukaryota</taxon>
        <taxon>Metazoa</taxon>
        <taxon>Ecdysozoa</taxon>
        <taxon>Nematoda</taxon>
        <taxon>Chromadorea</taxon>
        <taxon>Rhabditida</taxon>
        <taxon>Tylenchina</taxon>
        <taxon>Tylenchomorpha</taxon>
        <taxon>Tylenchoidea</taxon>
        <taxon>Heteroderidae</taxon>
        <taxon>Heteroderinae</taxon>
        <taxon>Globodera</taxon>
    </lineage>
</organism>
<proteinExistence type="predicted"/>
<feature type="compositionally biased region" description="Polar residues" evidence="1">
    <location>
        <begin position="1"/>
        <end position="19"/>
    </location>
</feature>
<protein>
    <submittedName>
        <fullName evidence="3">Uncharacterized protein</fullName>
    </submittedName>
</protein>
<dbReference type="WBParaSite" id="Gr19_v10_g5608.t1">
    <property type="protein sequence ID" value="Gr19_v10_g5608.t1"/>
    <property type="gene ID" value="Gr19_v10_g5608"/>
</dbReference>
<name>A0A914HYB7_GLORO</name>
<dbReference type="AlphaFoldDB" id="A0A914HYB7"/>
<evidence type="ECO:0000256" key="1">
    <source>
        <dbReference type="SAM" id="MobiDB-lite"/>
    </source>
</evidence>
<evidence type="ECO:0000313" key="3">
    <source>
        <dbReference type="WBParaSite" id="Gr19_v10_g5608.t1"/>
    </source>
</evidence>
<feature type="region of interest" description="Disordered" evidence="1">
    <location>
        <begin position="176"/>
        <end position="201"/>
    </location>
</feature>
<dbReference type="Proteomes" id="UP000887572">
    <property type="component" value="Unplaced"/>
</dbReference>